<feature type="transmembrane region" description="Helical" evidence="6">
    <location>
        <begin position="535"/>
        <end position="553"/>
    </location>
</feature>
<evidence type="ECO:0000313" key="9">
    <source>
        <dbReference type="Proteomes" id="UP000664169"/>
    </source>
</evidence>
<feature type="transmembrane region" description="Helical" evidence="6">
    <location>
        <begin position="241"/>
        <end position="262"/>
    </location>
</feature>
<dbReference type="InterPro" id="IPR020846">
    <property type="entry name" value="MFS_dom"/>
</dbReference>
<evidence type="ECO:0000256" key="6">
    <source>
        <dbReference type="SAM" id="Phobius"/>
    </source>
</evidence>
<feature type="transmembrane region" description="Helical" evidence="6">
    <location>
        <begin position="314"/>
        <end position="341"/>
    </location>
</feature>
<accession>A0A8H3I5D9</accession>
<dbReference type="Gene3D" id="1.20.1250.20">
    <property type="entry name" value="MFS general substrate transporter like domains"/>
    <property type="match status" value="1"/>
</dbReference>
<dbReference type="Pfam" id="PF06609">
    <property type="entry name" value="TRI12"/>
    <property type="match status" value="1"/>
</dbReference>
<dbReference type="PANTHER" id="PTHR23501">
    <property type="entry name" value="MAJOR FACILITATOR SUPERFAMILY"/>
    <property type="match status" value="1"/>
</dbReference>
<feature type="domain" description="Major facilitator superfamily (MFS) profile" evidence="7">
    <location>
        <begin position="48"/>
        <end position="513"/>
    </location>
</feature>
<protein>
    <recommendedName>
        <fullName evidence="7">Major facilitator superfamily (MFS) profile domain-containing protein</fullName>
    </recommendedName>
</protein>
<organism evidence="8 9">
    <name type="scientific">Gomphillus americanus</name>
    <dbReference type="NCBI Taxonomy" id="1940652"/>
    <lineage>
        <taxon>Eukaryota</taxon>
        <taxon>Fungi</taxon>
        <taxon>Dikarya</taxon>
        <taxon>Ascomycota</taxon>
        <taxon>Pezizomycotina</taxon>
        <taxon>Lecanoromycetes</taxon>
        <taxon>OSLEUM clade</taxon>
        <taxon>Ostropomycetidae</taxon>
        <taxon>Ostropales</taxon>
        <taxon>Graphidaceae</taxon>
        <taxon>Gomphilloideae</taxon>
        <taxon>Gomphillus</taxon>
    </lineage>
</organism>
<feature type="transmembrane region" description="Helical" evidence="6">
    <location>
        <begin position="113"/>
        <end position="132"/>
    </location>
</feature>
<feature type="transmembrane region" description="Helical" evidence="6">
    <location>
        <begin position="353"/>
        <end position="372"/>
    </location>
</feature>
<feature type="transmembrane region" description="Helical" evidence="6">
    <location>
        <begin position="138"/>
        <end position="158"/>
    </location>
</feature>
<keyword evidence="9" id="KW-1185">Reference proteome</keyword>
<comment type="subcellular location">
    <subcellularLocation>
        <location evidence="1">Membrane</location>
        <topology evidence="1">Multi-pass membrane protein</topology>
    </subcellularLocation>
</comment>
<dbReference type="PANTHER" id="PTHR23501:SF109">
    <property type="entry name" value="MAJOR FACILITATOR SUPERFAMILY (MFS) PROFILE DOMAIN-CONTAINING PROTEIN-RELATED"/>
    <property type="match status" value="1"/>
</dbReference>
<dbReference type="PROSITE" id="PS50850">
    <property type="entry name" value="MFS"/>
    <property type="match status" value="1"/>
</dbReference>
<feature type="transmembrane region" description="Helical" evidence="6">
    <location>
        <begin position="170"/>
        <end position="189"/>
    </location>
</feature>
<reference evidence="8" key="1">
    <citation type="submission" date="2021-03" db="EMBL/GenBank/DDBJ databases">
        <authorList>
            <person name="Tagirdzhanova G."/>
        </authorList>
    </citation>
    <scope>NUCLEOTIDE SEQUENCE</scope>
</reference>
<feature type="transmembrane region" description="Helical" evidence="6">
    <location>
        <begin position="405"/>
        <end position="430"/>
    </location>
</feature>
<feature type="transmembrane region" description="Helical" evidence="6">
    <location>
        <begin position="437"/>
        <end position="462"/>
    </location>
</feature>
<evidence type="ECO:0000313" key="8">
    <source>
        <dbReference type="EMBL" id="CAF9905378.1"/>
    </source>
</evidence>
<feature type="transmembrane region" description="Helical" evidence="6">
    <location>
        <begin position="379"/>
        <end position="399"/>
    </location>
</feature>
<evidence type="ECO:0000256" key="3">
    <source>
        <dbReference type="ARBA" id="ARBA00022692"/>
    </source>
</evidence>
<dbReference type="EMBL" id="CAJPDQ010000002">
    <property type="protein sequence ID" value="CAF9905378.1"/>
    <property type="molecule type" value="Genomic_DNA"/>
</dbReference>
<evidence type="ECO:0000256" key="5">
    <source>
        <dbReference type="ARBA" id="ARBA00023136"/>
    </source>
</evidence>
<dbReference type="AlphaFoldDB" id="A0A8H3I5D9"/>
<dbReference type="Proteomes" id="UP000664169">
    <property type="component" value="Unassembled WGS sequence"/>
</dbReference>
<feature type="transmembrane region" description="Helical" evidence="6">
    <location>
        <begin position="274"/>
        <end position="294"/>
    </location>
</feature>
<feature type="transmembrane region" description="Helical" evidence="6">
    <location>
        <begin position="48"/>
        <end position="77"/>
    </location>
</feature>
<sequence>MATTTAAHPHELANAERHSGSDIEKNEKVIDISGADQDVKMKWTFHRVVAIASLCLVYVGAQEILYFVGGALTYIGYDIGTTFPNWLLTANTLAVASICPFVGYLTDLLGRKWITIFGALLLVIASILLGVASNFATAIVAMTLGGIGAGICELTALAGVAEITPVRWRGVTLSIVTFSIVPFMPYLLYILEFEIHSTWRYVFAISGAWNFLGLIGLIFCYKPPARHNVDGLSTGQILAQIDWMGAFISIAGVTLFLVGLQAGGYQYAWTDGRAIGPLVVGILLILAFPVWELFGTSKPMVPKEIFQGQRLIALAYLIVFIAGMFFYSILGFFPVILTAFYDPDPVLAGVRGLCYPIAILSGACIVSFLMSYTRGHVRWMFVSCSVLMTAFGGALAAATPFNPQLAVTAATFASFGVGGVIVPALTLALYAAPDRYIGTVAALSLTVRFLGGSIGTTIYYNIFNNRISGLLPEYVATAAVQAGLPPADLIQFIVALTNPINAASLLAQVPNITPQIIQAGALALRWAYSDSLQCVWYATIPFGVISILCSAFIPNIRQYMTERVAVVIH</sequence>
<dbReference type="GO" id="GO:0005886">
    <property type="term" value="C:plasma membrane"/>
    <property type="evidence" value="ECO:0007669"/>
    <property type="project" value="TreeGrafter"/>
</dbReference>
<keyword evidence="3 6" id="KW-0812">Transmembrane</keyword>
<feature type="transmembrane region" description="Helical" evidence="6">
    <location>
        <begin position="83"/>
        <end position="106"/>
    </location>
</feature>
<feature type="transmembrane region" description="Helical" evidence="6">
    <location>
        <begin position="201"/>
        <end position="221"/>
    </location>
</feature>
<dbReference type="InterPro" id="IPR010573">
    <property type="entry name" value="MFS_Str1/Tri12-like"/>
</dbReference>
<name>A0A8H3I5D9_9LECA</name>
<dbReference type="SUPFAM" id="SSF103473">
    <property type="entry name" value="MFS general substrate transporter"/>
    <property type="match status" value="1"/>
</dbReference>
<dbReference type="OrthoDB" id="4161376at2759"/>
<gene>
    <name evidence="8" type="ORF">GOMPHAMPRED_003138</name>
</gene>
<evidence type="ECO:0000256" key="1">
    <source>
        <dbReference type="ARBA" id="ARBA00004141"/>
    </source>
</evidence>
<keyword evidence="5 6" id="KW-0472">Membrane</keyword>
<dbReference type="GO" id="GO:0022857">
    <property type="term" value="F:transmembrane transporter activity"/>
    <property type="evidence" value="ECO:0007669"/>
    <property type="project" value="InterPro"/>
</dbReference>
<evidence type="ECO:0000256" key="4">
    <source>
        <dbReference type="ARBA" id="ARBA00022989"/>
    </source>
</evidence>
<dbReference type="InterPro" id="IPR036259">
    <property type="entry name" value="MFS_trans_sf"/>
</dbReference>
<keyword evidence="2" id="KW-0813">Transport</keyword>
<proteinExistence type="predicted"/>
<keyword evidence="4 6" id="KW-1133">Transmembrane helix</keyword>
<evidence type="ECO:0000256" key="2">
    <source>
        <dbReference type="ARBA" id="ARBA00022448"/>
    </source>
</evidence>
<evidence type="ECO:0000259" key="7">
    <source>
        <dbReference type="PROSITE" id="PS50850"/>
    </source>
</evidence>
<comment type="caution">
    <text evidence="8">The sequence shown here is derived from an EMBL/GenBank/DDBJ whole genome shotgun (WGS) entry which is preliminary data.</text>
</comment>